<keyword evidence="11" id="KW-0238">DNA-binding</keyword>
<dbReference type="SUPFAM" id="SSF56672">
    <property type="entry name" value="DNA/RNA polymerases"/>
    <property type="match status" value="1"/>
</dbReference>
<keyword evidence="10" id="KW-0239">DNA-directed DNA polymerase</keyword>
<dbReference type="FunFam" id="3.30.420.390:FF:000001">
    <property type="entry name" value="DNA polymerase gamma, catalytic subunit"/>
    <property type="match status" value="1"/>
</dbReference>
<dbReference type="GO" id="GO:0005760">
    <property type="term" value="C:gamma DNA polymerase complex"/>
    <property type="evidence" value="ECO:0007669"/>
    <property type="project" value="InterPro"/>
</dbReference>
<dbReference type="InterPro" id="IPR041336">
    <property type="entry name" value="DNApol_Exo"/>
</dbReference>
<evidence type="ECO:0000313" key="17">
    <source>
        <dbReference type="EMBL" id="OXA63278.1"/>
    </source>
</evidence>
<evidence type="ECO:0000256" key="6">
    <source>
        <dbReference type="ARBA" id="ARBA00022679"/>
    </source>
</evidence>
<evidence type="ECO:0000256" key="12">
    <source>
        <dbReference type="ARBA" id="ARBA00023128"/>
    </source>
</evidence>
<dbReference type="GO" id="GO:0006264">
    <property type="term" value="P:mitochondrial DNA replication"/>
    <property type="evidence" value="ECO:0007669"/>
    <property type="project" value="TreeGrafter"/>
</dbReference>
<dbReference type="Gene3D" id="3.30.420.390">
    <property type="match status" value="2"/>
</dbReference>
<keyword evidence="8" id="KW-0235">DNA replication</keyword>
<dbReference type="InterPro" id="IPR043502">
    <property type="entry name" value="DNA/RNA_pol_sf"/>
</dbReference>
<dbReference type="Gene3D" id="3.30.70.370">
    <property type="match status" value="1"/>
</dbReference>
<dbReference type="SMART" id="SM00482">
    <property type="entry name" value="POLAc"/>
    <property type="match status" value="1"/>
</dbReference>
<dbReference type="PANTHER" id="PTHR10267:SF0">
    <property type="entry name" value="DNA POLYMERASE SUBUNIT GAMMA-1"/>
    <property type="match status" value="1"/>
</dbReference>
<dbReference type="PANTHER" id="PTHR10267">
    <property type="entry name" value="DNA POLYMERASE SUBUNIT GAMMA-1"/>
    <property type="match status" value="1"/>
</dbReference>
<keyword evidence="18" id="KW-1185">Reference proteome</keyword>
<organism evidence="17 18">
    <name type="scientific">Folsomia candida</name>
    <name type="common">Springtail</name>
    <dbReference type="NCBI Taxonomy" id="158441"/>
    <lineage>
        <taxon>Eukaryota</taxon>
        <taxon>Metazoa</taxon>
        <taxon>Ecdysozoa</taxon>
        <taxon>Arthropoda</taxon>
        <taxon>Hexapoda</taxon>
        <taxon>Collembola</taxon>
        <taxon>Entomobryomorpha</taxon>
        <taxon>Isotomoidea</taxon>
        <taxon>Isotomidae</taxon>
        <taxon>Proisotominae</taxon>
        <taxon>Folsomia</taxon>
    </lineage>
</organism>
<evidence type="ECO:0000256" key="3">
    <source>
        <dbReference type="ARBA" id="ARBA00007705"/>
    </source>
</evidence>
<comment type="subcellular location">
    <subcellularLocation>
        <location evidence="2">Mitochondrion matrix</location>
        <location evidence="2">Mitochondrion nucleoid</location>
    </subcellularLocation>
</comment>
<dbReference type="InterPro" id="IPR001098">
    <property type="entry name" value="DNA-dir_DNA_pol_A_palm_dom"/>
</dbReference>
<keyword evidence="13" id="KW-1135">Mitochondrion nucleoid</keyword>
<comment type="cofactor">
    <cofactor evidence="1">
        <name>Mg(2+)</name>
        <dbReference type="ChEBI" id="CHEBI:18420"/>
    </cofactor>
</comment>
<evidence type="ECO:0000256" key="15">
    <source>
        <dbReference type="SAM" id="Phobius"/>
    </source>
</evidence>
<dbReference type="GO" id="GO:0008408">
    <property type="term" value="F:3'-5' exonuclease activity"/>
    <property type="evidence" value="ECO:0007669"/>
    <property type="project" value="TreeGrafter"/>
</dbReference>
<keyword evidence="9" id="KW-0460">Magnesium</keyword>
<dbReference type="Gene3D" id="1.10.150.20">
    <property type="entry name" value="5' to 3' exonuclease, C-terminal subdomain"/>
    <property type="match status" value="1"/>
</dbReference>
<evidence type="ECO:0000256" key="5">
    <source>
        <dbReference type="ARBA" id="ARBA00015350"/>
    </source>
</evidence>
<dbReference type="EC" id="2.7.7.7" evidence="4"/>
<dbReference type="STRING" id="158441.A0A226F1B8"/>
<dbReference type="PROSITE" id="PS00447">
    <property type="entry name" value="DNA_POLYMERASE_A"/>
    <property type="match status" value="1"/>
</dbReference>
<evidence type="ECO:0000259" key="16">
    <source>
        <dbReference type="SMART" id="SM00482"/>
    </source>
</evidence>
<evidence type="ECO:0000256" key="11">
    <source>
        <dbReference type="ARBA" id="ARBA00023125"/>
    </source>
</evidence>
<dbReference type="GO" id="GO:0003677">
    <property type="term" value="F:DNA binding"/>
    <property type="evidence" value="ECO:0007669"/>
    <property type="project" value="UniProtKB-KW"/>
</dbReference>
<keyword evidence="6" id="KW-0808">Transferase</keyword>
<reference evidence="17 18" key="1">
    <citation type="submission" date="2015-12" db="EMBL/GenBank/DDBJ databases">
        <title>The genome of Folsomia candida.</title>
        <authorList>
            <person name="Faddeeva A."/>
            <person name="Derks M.F."/>
            <person name="Anvar Y."/>
            <person name="Smit S."/>
            <person name="Van Straalen N."/>
            <person name="Roelofs D."/>
        </authorList>
    </citation>
    <scope>NUCLEOTIDE SEQUENCE [LARGE SCALE GENOMIC DNA]</scope>
    <source>
        <strain evidence="17 18">VU population</strain>
        <tissue evidence="17">Whole body</tissue>
    </source>
</reference>
<evidence type="ECO:0000256" key="10">
    <source>
        <dbReference type="ARBA" id="ARBA00022932"/>
    </source>
</evidence>
<dbReference type="InterPro" id="IPR012337">
    <property type="entry name" value="RNaseH-like_sf"/>
</dbReference>
<evidence type="ECO:0000256" key="4">
    <source>
        <dbReference type="ARBA" id="ARBA00012417"/>
    </source>
</evidence>
<accession>A0A226F1B8</accession>
<evidence type="ECO:0000256" key="8">
    <source>
        <dbReference type="ARBA" id="ARBA00022705"/>
    </source>
</evidence>
<dbReference type="GO" id="GO:0042645">
    <property type="term" value="C:mitochondrial nucleoid"/>
    <property type="evidence" value="ECO:0007669"/>
    <property type="project" value="UniProtKB-SubCell"/>
</dbReference>
<keyword evidence="15" id="KW-1133">Transmembrane helix</keyword>
<keyword evidence="7" id="KW-0548">Nucleotidyltransferase</keyword>
<dbReference type="OMA" id="AMHITNL"/>
<protein>
    <recommendedName>
        <fullName evidence="5">DNA polymerase subunit gamma-1</fullName>
        <ecNumber evidence="4">2.7.7.7</ecNumber>
    </recommendedName>
    <alternativeName>
        <fullName evidence="14">Mitochondrial DNA polymerase catalytic subunit</fullName>
    </alternativeName>
</protein>
<sequence length="1169" mass="134185">MLRCCGCRRLQRLSMYPVGRINASKDSREFFSTTISPDLEQINEKNQNGNVHVNPCKIQMISDQLFDQVFIDRYRQKVYSEDLVEKCRRHLEAHNLWGQNVDIAEPIKFHLPELEGNDINHHFQNIARQQTFRYKNLLDKLVKTEIPALPTKWVFDVGWTKYHKDGRTESVPFPVENAMVFDVEVCMSHGQVPTLACALTTDGWQVIKIYFTSIFPPFTGIIYFILFYELRYSWCSSSLFTGISRNPSSRHKLDELIPLETLNGEMKPPQSRDWVEKIVIGHNVSYDRARIKEQYFLEKTKLRFMDTMSLHIAVSGITSFQRALKMSMKSRMKREGTKSAPGIDTSALDWDELSSLNNLSDVHNLYCKGEVINKDERNIFVKGTLQDVRDNFQSLALYCAKDVRATHEILQHLLPSFYERFPHPVTLCGMLEMGTTYLPINQNWVSYMNSSEEVFKQSENEVKSILVQKANDALKLLENERYKTDPWLWDLDWKISKKRSSKKASVETDKNTQSLQDTHEYPAWYKKLLYKPGDPDYQPGPSKISSSMQIVPKLLKLTWFGFPLHHSKTGKWGFLVKKSKEARQDIQQSLSEFDEDENDDNENENATKFPFSRNWEEIYDASKAKLVNRIGGSPSTDLSIAKEELNHKSEELTQDLSDFLKGLKTVTGRTFMQNYPTDPNLGQRNSPHPDCEFIPLPHKNGVNYKVGNPLGKDFLSKIEEGILSCQNGQDVADKVVKISKQSSYWRNNRDRIFGQMTVWYDNQAEGTSSNKQSEMGAIVPQVVVAGTLTRRAVEPTWMTASNAYEDRIGSELKSMVQAPPSYNFVGADVDSQELWIASVIGDAHFATMHGCTALGWMTLQGTKNSGTDMHSKTASVSGISREHAKVLNYARIYGAGVKFAERLLLQFNRTMSPNDARQKAKLMFKMTKGDRKYLLNHEGQQLASQSEEFEHRCMDPMTKPELVRIMSFHHFPYREYMSLVDKLVWDNGTESFMFNRLEEIAQEENPQTPVLGGLISRSLIPSVVHDDYMTSRVNWVVQSSAVDYLHLMLTCMGWLIKKFNLNARFSISVHDEVRYLVHSDDKYKLALALQITNLLTRSFCSHRLGIYDLPQSVAFFSCVDIDTVLRKEVTHDCKTPSNPQGLAKMYNIPEGEALDIRKTLEFTNGSLVR</sequence>
<dbReference type="OrthoDB" id="5588663at2759"/>
<evidence type="ECO:0000256" key="2">
    <source>
        <dbReference type="ARBA" id="ARBA00004436"/>
    </source>
</evidence>
<dbReference type="InterPro" id="IPR002297">
    <property type="entry name" value="DNA-dir_DNA_pol_A_mt"/>
</dbReference>
<dbReference type="GO" id="GO:0003887">
    <property type="term" value="F:DNA-directed DNA polymerase activity"/>
    <property type="evidence" value="ECO:0007669"/>
    <property type="project" value="UniProtKB-KW"/>
</dbReference>
<proteinExistence type="inferred from homology"/>
<dbReference type="AlphaFoldDB" id="A0A226F1B8"/>
<dbReference type="FunFam" id="1.10.150.20:FF:000024">
    <property type="entry name" value="DNA polymerase gamma, catalytic subunit"/>
    <property type="match status" value="1"/>
</dbReference>
<dbReference type="PRINTS" id="PR00867">
    <property type="entry name" value="DNAPOLG"/>
</dbReference>
<keyword evidence="15" id="KW-0812">Transmembrane</keyword>
<evidence type="ECO:0000256" key="13">
    <source>
        <dbReference type="ARBA" id="ARBA00023271"/>
    </source>
</evidence>
<name>A0A226F1B8_FOLCA</name>
<comment type="similarity">
    <text evidence="3">Belongs to the DNA polymerase type-A family.</text>
</comment>
<evidence type="ECO:0000256" key="7">
    <source>
        <dbReference type="ARBA" id="ARBA00022695"/>
    </source>
</evidence>
<evidence type="ECO:0000313" key="18">
    <source>
        <dbReference type="Proteomes" id="UP000198287"/>
    </source>
</evidence>
<feature type="transmembrane region" description="Helical" evidence="15">
    <location>
        <begin position="209"/>
        <end position="228"/>
    </location>
</feature>
<dbReference type="Pfam" id="PF18136">
    <property type="entry name" value="DNApol_Exo"/>
    <property type="match status" value="2"/>
</dbReference>
<dbReference type="InterPro" id="IPR019760">
    <property type="entry name" value="DNA-dir_DNA_pol_A_CS"/>
</dbReference>
<evidence type="ECO:0000256" key="1">
    <source>
        <dbReference type="ARBA" id="ARBA00001946"/>
    </source>
</evidence>
<evidence type="ECO:0000256" key="9">
    <source>
        <dbReference type="ARBA" id="ARBA00022842"/>
    </source>
</evidence>
<feature type="domain" description="DNA-directed DNA polymerase family A palm" evidence="16">
    <location>
        <begin position="809"/>
        <end position="1081"/>
    </location>
</feature>
<dbReference type="EMBL" id="LNIX01000001">
    <property type="protein sequence ID" value="OXA63278.1"/>
    <property type="molecule type" value="Genomic_DNA"/>
</dbReference>
<comment type="caution">
    <text evidence="17">The sequence shown here is derived from an EMBL/GenBank/DDBJ whole genome shotgun (WGS) entry which is preliminary data.</text>
</comment>
<keyword evidence="12" id="KW-0496">Mitochondrion</keyword>
<evidence type="ECO:0000256" key="14">
    <source>
        <dbReference type="ARBA" id="ARBA00031966"/>
    </source>
</evidence>
<gene>
    <name evidence="17" type="ORF">Fcan01_02169</name>
</gene>
<dbReference type="Proteomes" id="UP000198287">
    <property type="component" value="Unassembled WGS sequence"/>
</dbReference>
<keyword evidence="15" id="KW-0472">Membrane</keyword>
<dbReference type="SUPFAM" id="SSF53098">
    <property type="entry name" value="Ribonuclease H-like"/>
    <property type="match status" value="1"/>
</dbReference>